<dbReference type="EC" id="2.7.7.38" evidence="4"/>
<proteinExistence type="inferred from homology"/>
<accession>A0ABT7QK27</accession>
<evidence type="ECO:0000256" key="2">
    <source>
        <dbReference type="ARBA" id="ARBA00022695"/>
    </source>
</evidence>
<dbReference type="InterPro" id="IPR003329">
    <property type="entry name" value="Cytidylyl_trans"/>
</dbReference>
<dbReference type="InterPro" id="IPR004528">
    <property type="entry name" value="KdsB"/>
</dbReference>
<dbReference type="SUPFAM" id="SSF53448">
    <property type="entry name" value="Nucleotide-diphospho-sugar transferases"/>
    <property type="match status" value="1"/>
</dbReference>
<comment type="function">
    <text evidence="4">Activates KDO (a required 8-carbon sugar) for incorporation into bacterial lipopolysaccharide in Gram-negative bacteria.</text>
</comment>
<dbReference type="Proteomes" id="UP001168167">
    <property type="component" value="Unassembled WGS sequence"/>
</dbReference>
<comment type="catalytic activity">
    <reaction evidence="4">
        <text>3-deoxy-alpha-D-manno-oct-2-ulosonate + CTP = CMP-3-deoxy-beta-D-manno-octulosonate + diphosphate</text>
        <dbReference type="Rhea" id="RHEA:23448"/>
        <dbReference type="ChEBI" id="CHEBI:33019"/>
        <dbReference type="ChEBI" id="CHEBI:37563"/>
        <dbReference type="ChEBI" id="CHEBI:85986"/>
        <dbReference type="ChEBI" id="CHEBI:85987"/>
        <dbReference type="EC" id="2.7.7.38"/>
    </reaction>
</comment>
<dbReference type="NCBIfam" id="NF003952">
    <property type="entry name" value="PRK05450.1-5"/>
    <property type="match status" value="1"/>
</dbReference>
<dbReference type="Gene3D" id="3.90.550.10">
    <property type="entry name" value="Spore Coat Polysaccharide Biosynthesis Protein SpsA, Chain A"/>
    <property type="match status" value="1"/>
</dbReference>
<evidence type="ECO:0000256" key="1">
    <source>
        <dbReference type="ARBA" id="ARBA00022679"/>
    </source>
</evidence>
<dbReference type="GO" id="GO:0008690">
    <property type="term" value="F:3-deoxy-manno-octulosonate cytidylyltransferase activity"/>
    <property type="evidence" value="ECO:0007669"/>
    <property type="project" value="UniProtKB-EC"/>
</dbReference>
<keyword evidence="1 4" id="KW-0808">Transferase</keyword>
<reference evidence="5" key="1">
    <citation type="submission" date="2022-08" db="EMBL/GenBank/DDBJ databases">
        <authorList>
            <person name="Dzunkova M."/>
            <person name="La Clair J."/>
            <person name="Tyml T."/>
            <person name="Doud D."/>
            <person name="Schulz F."/>
            <person name="Piquer S."/>
            <person name="Porcel Sanchis D."/>
            <person name="Osborn A."/>
            <person name="Robinson D."/>
            <person name="Louie K.B."/>
            <person name="Bowen B.P."/>
            <person name="Bowers R."/>
            <person name="Lee J."/>
            <person name="Arnau Llombart V."/>
            <person name="Diaz Villanueva W."/>
            <person name="Gosliner T."/>
            <person name="Northen T."/>
            <person name="Cheng J.-F."/>
            <person name="Burkart M.D."/>
            <person name="Woyke T."/>
        </authorList>
    </citation>
    <scope>NUCLEOTIDE SEQUENCE</scope>
    <source>
        <strain evidence="5">Df01</strain>
    </source>
</reference>
<keyword evidence="6" id="KW-1185">Reference proteome</keyword>
<dbReference type="EMBL" id="JANQAO010000001">
    <property type="protein sequence ID" value="MDM5147059.1"/>
    <property type="molecule type" value="Genomic_DNA"/>
</dbReference>
<sequence>MAEIMSFLVIVPARRGSTRLPDKPLEDIGGKPMLVRVLECAAASGALRVLAAVDDEVLVNVVRRAGFEAVLTGECDSGSARVAVAADQCGLLDSDIVVNLQGDEPFMEPALVRDVAGLLARRSDCVCATVARPLCGTEEFNDPAVVKVIGDADGTARYFSRAPIPHLREGGVPKMARAHVGLYAYRMAFLRRLLTLSPAPTELAECLEQLRVLWHGFSIALLDGDSASFGIDTPADLVRARARYRAH</sequence>
<dbReference type="InterPro" id="IPR029044">
    <property type="entry name" value="Nucleotide-diphossugar_trans"/>
</dbReference>
<reference evidence="5" key="2">
    <citation type="journal article" date="2023" name="Microbiome">
        <title>Synthase-selected sorting approach identifies a beta-lactone synthase in a nudibranch symbiotic bacterium.</title>
        <authorList>
            <person name="Dzunkova M."/>
            <person name="La Clair J.J."/>
            <person name="Tyml T."/>
            <person name="Doud D."/>
            <person name="Schulz F."/>
            <person name="Piquer-Esteban S."/>
            <person name="Porcel Sanchis D."/>
            <person name="Osborn A."/>
            <person name="Robinson D."/>
            <person name="Louie K.B."/>
            <person name="Bowen B.P."/>
            <person name="Bowers R.M."/>
            <person name="Lee J."/>
            <person name="Arnau V."/>
            <person name="Diaz-Villanueva W."/>
            <person name="Stepanauskas R."/>
            <person name="Gosliner T."/>
            <person name="Date S.V."/>
            <person name="Northen T.R."/>
            <person name="Cheng J.F."/>
            <person name="Burkart M.D."/>
            <person name="Woyke T."/>
        </authorList>
    </citation>
    <scope>NUCLEOTIDE SEQUENCE</scope>
    <source>
        <strain evidence="5">Df01</strain>
    </source>
</reference>
<comment type="subcellular location">
    <subcellularLocation>
        <location evidence="4">Cytoplasm</location>
    </subcellularLocation>
</comment>
<dbReference type="PANTHER" id="PTHR42866">
    <property type="entry name" value="3-DEOXY-MANNO-OCTULOSONATE CYTIDYLYLTRANSFERASE"/>
    <property type="match status" value="1"/>
</dbReference>
<dbReference type="NCBIfam" id="TIGR00466">
    <property type="entry name" value="kdsB"/>
    <property type="match status" value="1"/>
</dbReference>
<comment type="similarity">
    <text evidence="4">Belongs to the KdsB family.</text>
</comment>
<evidence type="ECO:0000256" key="4">
    <source>
        <dbReference type="HAMAP-Rule" id="MF_00057"/>
    </source>
</evidence>
<keyword evidence="4" id="KW-0963">Cytoplasm</keyword>
<evidence type="ECO:0000313" key="6">
    <source>
        <dbReference type="Proteomes" id="UP001168167"/>
    </source>
</evidence>
<comment type="caution">
    <text evidence="5">The sequence shown here is derived from an EMBL/GenBank/DDBJ whole genome shotgun (WGS) entry which is preliminary data.</text>
</comment>
<dbReference type="CDD" id="cd02517">
    <property type="entry name" value="CMP-KDO-Synthetase"/>
    <property type="match status" value="1"/>
</dbReference>
<dbReference type="HAMAP" id="MF_00057">
    <property type="entry name" value="KdsB"/>
    <property type="match status" value="1"/>
</dbReference>
<dbReference type="Pfam" id="PF02348">
    <property type="entry name" value="CTP_transf_3"/>
    <property type="match status" value="1"/>
</dbReference>
<comment type="pathway">
    <text evidence="4">Nucleotide-sugar biosynthesis; CMP-3-deoxy-D-manno-octulosonate biosynthesis; CMP-3-deoxy-D-manno-octulosonate from 3-deoxy-D-manno-octulosonate and CTP: step 1/1.</text>
</comment>
<dbReference type="PANTHER" id="PTHR42866:SF2">
    <property type="entry name" value="3-DEOXY-MANNO-OCTULOSONATE CYTIDYLYLTRANSFERASE, MITOCHONDRIAL"/>
    <property type="match status" value="1"/>
</dbReference>
<evidence type="ECO:0000313" key="5">
    <source>
        <dbReference type="EMBL" id="MDM5147059.1"/>
    </source>
</evidence>
<organism evidence="5 6">
    <name type="scientific">Candidatus Doriopsillibacter californiensis</name>
    <dbReference type="NCBI Taxonomy" id="2970740"/>
    <lineage>
        <taxon>Bacteria</taxon>
        <taxon>Pseudomonadati</taxon>
        <taxon>Pseudomonadota</taxon>
        <taxon>Gammaproteobacteria</taxon>
        <taxon>Candidatus Tethybacterales</taxon>
        <taxon>Candidatus Persebacteraceae</taxon>
        <taxon>Candidatus Doriopsillibacter</taxon>
    </lineage>
</organism>
<gene>
    <name evidence="4 5" type="primary">kdsB</name>
    <name evidence="5" type="ORF">NQX30_01495</name>
</gene>
<keyword evidence="3 4" id="KW-0448">Lipopolysaccharide biosynthesis</keyword>
<protein>
    <recommendedName>
        <fullName evidence="4">3-deoxy-manno-octulosonate cytidylyltransferase</fullName>
        <ecNumber evidence="4">2.7.7.38</ecNumber>
    </recommendedName>
    <alternativeName>
        <fullName evidence="4">CMP-2-keto-3-deoxyoctulosonic acid synthase</fullName>
        <shortName evidence="4">CKS</shortName>
        <shortName evidence="4">CMP-KDO synthase</shortName>
    </alternativeName>
</protein>
<evidence type="ECO:0000256" key="3">
    <source>
        <dbReference type="ARBA" id="ARBA00022985"/>
    </source>
</evidence>
<name>A0ABT7QK27_9GAMM</name>
<keyword evidence="2 4" id="KW-0548">Nucleotidyltransferase</keyword>